<feature type="domain" description="HTH LytTR-type" evidence="2">
    <location>
        <begin position="1"/>
        <end position="34"/>
    </location>
</feature>
<evidence type="ECO:0000313" key="4">
    <source>
        <dbReference type="Proteomes" id="UP000351155"/>
    </source>
</evidence>
<sequence>MIFYYAEAHEKMTFVYTRRESYVMAMNITEFCSKTACVALLPLPPVVLREFK</sequence>
<evidence type="ECO:0000259" key="2">
    <source>
        <dbReference type="PROSITE" id="PS50930"/>
    </source>
</evidence>
<reference evidence="3 4" key="1">
    <citation type="submission" date="2019-03" db="EMBL/GenBank/DDBJ databases">
        <authorList>
            <consortium name="Pathogen Informatics"/>
        </authorList>
    </citation>
    <scope>NUCLEOTIDE SEQUENCE [LARGE SCALE GENOMIC DNA]</scope>
    <source>
        <strain evidence="3 4">NCTC12126</strain>
    </source>
</reference>
<keyword evidence="1" id="KW-0902">Two-component regulatory system</keyword>
<organism evidence="3 4">
    <name type="scientific">Enterobacter cancerogenus</name>
    <dbReference type="NCBI Taxonomy" id="69218"/>
    <lineage>
        <taxon>Bacteria</taxon>
        <taxon>Pseudomonadati</taxon>
        <taxon>Pseudomonadota</taxon>
        <taxon>Gammaproteobacteria</taxon>
        <taxon>Enterobacterales</taxon>
        <taxon>Enterobacteriaceae</taxon>
        <taxon>Enterobacter</taxon>
        <taxon>Enterobacter cloacae complex</taxon>
    </lineage>
</organism>
<proteinExistence type="predicted"/>
<dbReference type="EMBL" id="CAADIW010000074">
    <property type="protein sequence ID" value="VFS44520.1"/>
    <property type="molecule type" value="Genomic_DNA"/>
</dbReference>
<dbReference type="GO" id="GO:0003677">
    <property type="term" value="F:DNA binding"/>
    <property type="evidence" value="ECO:0007669"/>
    <property type="project" value="InterPro"/>
</dbReference>
<gene>
    <name evidence="3" type="primary">mrkE_2</name>
    <name evidence="3" type="ORF">NCTC12126_05825</name>
</gene>
<dbReference type="Proteomes" id="UP000351155">
    <property type="component" value="Unassembled WGS sequence"/>
</dbReference>
<name>A0A484Z819_9ENTR</name>
<accession>A0A484Z819</accession>
<dbReference type="AlphaFoldDB" id="A0A484Z819"/>
<protein>
    <submittedName>
        <fullName evidence="3">LytTR family two component transcriptional regulator</fullName>
    </submittedName>
</protein>
<dbReference type="InterPro" id="IPR007492">
    <property type="entry name" value="LytTR_DNA-bd_dom"/>
</dbReference>
<dbReference type="GO" id="GO:0000160">
    <property type="term" value="P:phosphorelay signal transduction system"/>
    <property type="evidence" value="ECO:0007669"/>
    <property type="project" value="UniProtKB-KW"/>
</dbReference>
<evidence type="ECO:0000256" key="1">
    <source>
        <dbReference type="ARBA" id="ARBA00023012"/>
    </source>
</evidence>
<evidence type="ECO:0000313" key="3">
    <source>
        <dbReference type="EMBL" id="VFS44520.1"/>
    </source>
</evidence>
<dbReference type="PROSITE" id="PS50930">
    <property type="entry name" value="HTH_LYTTR"/>
    <property type="match status" value="1"/>
</dbReference>